<keyword evidence="2" id="KW-1133">Transmembrane helix</keyword>
<feature type="compositionally biased region" description="Low complexity" evidence="1">
    <location>
        <begin position="1"/>
        <end position="19"/>
    </location>
</feature>
<dbReference type="AlphaFoldDB" id="A0A162C9G4"/>
<evidence type="ECO:0000256" key="2">
    <source>
        <dbReference type="SAM" id="Phobius"/>
    </source>
</evidence>
<organism evidence="3 4">
    <name type="scientific">Pseudoalteromonas luteoviolacea S4060-1</name>
    <dbReference type="NCBI Taxonomy" id="1365257"/>
    <lineage>
        <taxon>Bacteria</taxon>
        <taxon>Pseudomonadati</taxon>
        <taxon>Pseudomonadota</taxon>
        <taxon>Gammaproteobacteria</taxon>
        <taxon>Alteromonadales</taxon>
        <taxon>Pseudoalteromonadaceae</taxon>
        <taxon>Pseudoalteromonas</taxon>
    </lineage>
</organism>
<gene>
    <name evidence="3" type="ORF">N478_22245</name>
</gene>
<evidence type="ECO:0000256" key="1">
    <source>
        <dbReference type="SAM" id="MobiDB-lite"/>
    </source>
</evidence>
<dbReference type="SUPFAM" id="SSF88874">
    <property type="entry name" value="Receptor-binding domain of short tail fibre protein gp12"/>
    <property type="match status" value="1"/>
</dbReference>
<dbReference type="EMBL" id="AUXX01000027">
    <property type="protein sequence ID" value="KZN64419.1"/>
    <property type="molecule type" value="Genomic_DNA"/>
</dbReference>
<comment type="caution">
    <text evidence="3">The sequence shown here is derived from an EMBL/GenBank/DDBJ whole genome shotgun (WGS) entry which is preliminary data.</text>
</comment>
<dbReference type="Proteomes" id="UP000076661">
    <property type="component" value="Unassembled WGS sequence"/>
</dbReference>
<sequence length="184" mass="20741">MSEQNNDSNNQNNEGQSNSKIAPNSILRKEEVSVVKTGVMTALILAALGGVDVFITNFYTHLYIPKNAVMAFNMNNECPRGWDIWKQAEGRFLRGIEAKQNLDPDKRTAGSQQDEEVKNHNHYFPNHYSNEGARSAGNEVYGAMPHRGDKQHLTAQRDWKISDNHTLGLETRPDNVAVLFCIKQ</sequence>
<protein>
    <submittedName>
        <fullName evidence="3">Uncharacterized protein</fullName>
    </submittedName>
</protein>
<feature type="transmembrane region" description="Helical" evidence="2">
    <location>
        <begin position="39"/>
        <end position="60"/>
    </location>
</feature>
<accession>A0A162C9G4</accession>
<proteinExistence type="predicted"/>
<dbReference type="RefSeq" id="WP_063381788.1">
    <property type="nucleotide sequence ID" value="NZ_AUXX01000027.1"/>
</dbReference>
<evidence type="ECO:0000313" key="4">
    <source>
        <dbReference type="Proteomes" id="UP000076661"/>
    </source>
</evidence>
<reference evidence="3 4" key="1">
    <citation type="submission" date="2013-07" db="EMBL/GenBank/DDBJ databases">
        <title>Comparative Genomic and Metabolomic Analysis of Twelve Strains of Pseudoalteromonas luteoviolacea.</title>
        <authorList>
            <person name="Vynne N.G."/>
            <person name="Mansson M."/>
            <person name="Gram L."/>
        </authorList>
    </citation>
    <scope>NUCLEOTIDE SEQUENCE [LARGE SCALE GENOMIC DNA]</scope>
    <source>
        <strain evidence="3 4">S4060-1</strain>
    </source>
</reference>
<name>A0A162C9G4_9GAMM</name>
<keyword evidence="2" id="KW-0472">Membrane</keyword>
<evidence type="ECO:0000313" key="3">
    <source>
        <dbReference type="EMBL" id="KZN64419.1"/>
    </source>
</evidence>
<dbReference type="PATRIC" id="fig|1365257.3.peg.3263"/>
<feature type="region of interest" description="Disordered" evidence="1">
    <location>
        <begin position="1"/>
        <end position="24"/>
    </location>
</feature>
<keyword evidence="2" id="KW-0812">Transmembrane</keyword>